<dbReference type="Gene3D" id="3.30.56.30">
    <property type="entry name" value="Signal recognition particle, SRP19-like subunit"/>
    <property type="match status" value="1"/>
</dbReference>
<sequence>VIIYPVYLNANASVADGRKLARSACCDAPHVLEIRDVIEKHLKLPCEIEDKHHSRDTWQRGRVRVTLKKDDGMPLAREISTRGALLTEVARMIPKHPARTPGTSAHKER</sequence>
<evidence type="ECO:0000256" key="4">
    <source>
        <dbReference type="ARBA" id="ARBA00023274"/>
    </source>
</evidence>
<evidence type="ECO:0000313" key="6">
    <source>
        <dbReference type="Proteomes" id="UP000001876"/>
    </source>
</evidence>
<dbReference type="OrthoDB" id="497412at2759"/>
<keyword evidence="4" id="KW-0687">Ribonucleoprotein</keyword>
<dbReference type="Proteomes" id="UP000001876">
    <property type="component" value="Unassembled WGS sequence"/>
</dbReference>
<dbReference type="InterPro" id="IPR002778">
    <property type="entry name" value="Signal_recog_particle_SRP19"/>
</dbReference>
<organism evidence="6">
    <name type="scientific">Micromonas pusilla (strain CCMP1545)</name>
    <name type="common">Picoplanktonic green alga</name>
    <dbReference type="NCBI Taxonomy" id="564608"/>
    <lineage>
        <taxon>Eukaryota</taxon>
        <taxon>Viridiplantae</taxon>
        <taxon>Chlorophyta</taxon>
        <taxon>Mamiellophyceae</taxon>
        <taxon>Mamiellales</taxon>
        <taxon>Mamiellaceae</taxon>
        <taxon>Micromonas</taxon>
    </lineage>
</organism>
<dbReference type="EMBL" id="GG663736">
    <property type="protein sequence ID" value="EEH59588.1"/>
    <property type="molecule type" value="Genomic_DNA"/>
</dbReference>
<dbReference type="PANTHER" id="PTHR17453:SF0">
    <property type="entry name" value="SIGNAL RECOGNITION PARTICLE 19 KDA PROTEIN"/>
    <property type="match status" value="1"/>
</dbReference>
<keyword evidence="2" id="KW-0963">Cytoplasm</keyword>
<dbReference type="OMA" id="HTEICAI"/>
<keyword evidence="3" id="KW-0733">Signal recognition particle</keyword>
<evidence type="ECO:0000256" key="1">
    <source>
        <dbReference type="ARBA" id="ARBA00004496"/>
    </source>
</evidence>
<feature type="non-terminal residue" evidence="5">
    <location>
        <position position="1"/>
    </location>
</feature>
<dbReference type="GO" id="GO:0008312">
    <property type="term" value="F:7S RNA binding"/>
    <property type="evidence" value="ECO:0007669"/>
    <property type="project" value="InterPro"/>
</dbReference>
<dbReference type="GO" id="GO:0005786">
    <property type="term" value="C:signal recognition particle, endoplasmic reticulum targeting"/>
    <property type="evidence" value="ECO:0007669"/>
    <property type="project" value="UniProtKB-KW"/>
</dbReference>
<proteinExistence type="predicted"/>
<dbReference type="STRING" id="564608.C1MJG8"/>
<feature type="non-terminal residue" evidence="5">
    <location>
        <position position="109"/>
    </location>
</feature>
<evidence type="ECO:0000256" key="3">
    <source>
        <dbReference type="ARBA" id="ARBA00023135"/>
    </source>
</evidence>
<dbReference type="KEGG" id="mpp:MICPUCDRAFT_8778"/>
<protein>
    <submittedName>
        <fullName evidence="5">Type II secretory pathway family protein</fullName>
    </submittedName>
</protein>
<dbReference type="GO" id="GO:0006617">
    <property type="term" value="P:SRP-dependent cotranslational protein targeting to membrane, signal sequence recognition"/>
    <property type="evidence" value="ECO:0007669"/>
    <property type="project" value="TreeGrafter"/>
</dbReference>
<dbReference type="InterPro" id="IPR036521">
    <property type="entry name" value="SRP19-like_sf"/>
</dbReference>
<dbReference type="GeneID" id="9681860"/>
<evidence type="ECO:0000313" key="5">
    <source>
        <dbReference type="EMBL" id="EEH59588.1"/>
    </source>
</evidence>
<comment type="subcellular location">
    <subcellularLocation>
        <location evidence="1">Cytoplasm</location>
    </subcellularLocation>
</comment>
<dbReference type="Pfam" id="PF01922">
    <property type="entry name" value="SRP19"/>
    <property type="match status" value="1"/>
</dbReference>
<keyword evidence="6" id="KW-1185">Reference proteome</keyword>
<dbReference type="SUPFAM" id="SSF69695">
    <property type="entry name" value="SRP19"/>
    <property type="match status" value="1"/>
</dbReference>
<accession>C1MJG8</accession>
<dbReference type="PANTHER" id="PTHR17453">
    <property type="entry name" value="SIGNAL RECOGNITION PARTICLE 19 KD PROTEIN"/>
    <property type="match status" value="1"/>
</dbReference>
<dbReference type="eggNOG" id="KOG3198">
    <property type="taxonomic scope" value="Eukaryota"/>
</dbReference>
<evidence type="ECO:0000256" key="2">
    <source>
        <dbReference type="ARBA" id="ARBA00022490"/>
    </source>
</evidence>
<name>C1MJG8_MICPC</name>
<gene>
    <name evidence="5" type="ORF">MICPUCDRAFT_8778</name>
</gene>
<dbReference type="AlphaFoldDB" id="C1MJG8"/>
<reference evidence="5 6" key="1">
    <citation type="journal article" date="2009" name="Science">
        <title>Green evolution and dynamic adaptations revealed by genomes of the marine picoeukaryotes Micromonas.</title>
        <authorList>
            <person name="Worden A.Z."/>
            <person name="Lee J.H."/>
            <person name="Mock T."/>
            <person name="Rouze P."/>
            <person name="Simmons M.P."/>
            <person name="Aerts A.L."/>
            <person name="Allen A.E."/>
            <person name="Cuvelier M.L."/>
            <person name="Derelle E."/>
            <person name="Everett M.V."/>
            <person name="Foulon E."/>
            <person name="Grimwood J."/>
            <person name="Gundlach H."/>
            <person name="Henrissat B."/>
            <person name="Napoli C."/>
            <person name="McDonald S.M."/>
            <person name="Parker M.S."/>
            <person name="Rombauts S."/>
            <person name="Salamov A."/>
            <person name="Von Dassow P."/>
            <person name="Badger J.H."/>
            <person name="Coutinho P.M."/>
            <person name="Demir E."/>
            <person name="Dubchak I."/>
            <person name="Gentemann C."/>
            <person name="Eikrem W."/>
            <person name="Gready J.E."/>
            <person name="John U."/>
            <person name="Lanier W."/>
            <person name="Lindquist E.A."/>
            <person name="Lucas S."/>
            <person name="Mayer K.F."/>
            <person name="Moreau H."/>
            <person name="Not F."/>
            <person name="Otillar R."/>
            <person name="Panaud O."/>
            <person name="Pangilinan J."/>
            <person name="Paulsen I."/>
            <person name="Piegu B."/>
            <person name="Poliakov A."/>
            <person name="Robbens S."/>
            <person name="Schmutz J."/>
            <person name="Toulza E."/>
            <person name="Wyss T."/>
            <person name="Zelensky A."/>
            <person name="Zhou K."/>
            <person name="Armbrust E.V."/>
            <person name="Bhattacharya D."/>
            <person name="Goodenough U.W."/>
            <person name="Van de Peer Y."/>
            <person name="Grigoriev I.V."/>
        </authorList>
    </citation>
    <scope>NUCLEOTIDE SEQUENCE [LARGE SCALE GENOMIC DNA]</scope>
    <source>
        <strain evidence="5 6">CCMP1545</strain>
    </source>
</reference>
<dbReference type="RefSeq" id="XP_003056212.1">
    <property type="nucleotide sequence ID" value="XM_003056166.1"/>
</dbReference>